<feature type="binding site" evidence="1">
    <location>
        <position position="59"/>
    </location>
    <ligand>
        <name>ATP</name>
        <dbReference type="ChEBI" id="CHEBI:30616"/>
    </ligand>
</feature>
<dbReference type="SUPFAM" id="SSF56112">
    <property type="entry name" value="Protein kinase-like (PK-like)"/>
    <property type="match status" value="1"/>
</dbReference>
<feature type="domain" description="Protein kinase" evidence="3">
    <location>
        <begin position="30"/>
        <end position="319"/>
    </location>
</feature>
<gene>
    <name evidence="4" type="ORF">Taro_056332</name>
</gene>
<evidence type="ECO:0000259" key="3">
    <source>
        <dbReference type="PROSITE" id="PS50011"/>
    </source>
</evidence>
<dbReference type="PROSITE" id="PS00107">
    <property type="entry name" value="PROTEIN_KINASE_ATP"/>
    <property type="match status" value="1"/>
</dbReference>
<evidence type="ECO:0000313" key="4">
    <source>
        <dbReference type="EMBL" id="MQM23269.1"/>
    </source>
</evidence>
<dbReference type="Gene3D" id="1.10.510.10">
    <property type="entry name" value="Transferase(Phosphotransferase) domain 1"/>
    <property type="match status" value="1"/>
</dbReference>
<dbReference type="AlphaFoldDB" id="A0A843XTM2"/>
<dbReference type="EMBL" id="NMUH01015635">
    <property type="protein sequence ID" value="MQM23269.1"/>
    <property type="molecule type" value="Genomic_DNA"/>
</dbReference>
<reference evidence="4" key="1">
    <citation type="submission" date="2017-07" db="EMBL/GenBank/DDBJ databases">
        <title>Taro Niue Genome Assembly and Annotation.</title>
        <authorList>
            <person name="Atibalentja N."/>
            <person name="Keating K."/>
            <person name="Fields C.J."/>
        </authorList>
    </citation>
    <scope>NUCLEOTIDE SEQUENCE</scope>
    <source>
        <strain evidence="4">Niue_2</strain>
        <tissue evidence="4">Leaf</tissue>
    </source>
</reference>
<dbReference type="InterPro" id="IPR000719">
    <property type="entry name" value="Prot_kinase_dom"/>
</dbReference>
<dbReference type="PROSITE" id="PS50011">
    <property type="entry name" value="PROTEIN_KINASE_DOM"/>
    <property type="match status" value="1"/>
</dbReference>
<dbReference type="CDD" id="cd06606">
    <property type="entry name" value="STKc_MAPKKK"/>
    <property type="match status" value="1"/>
</dbReference>
<comment type="caution">
    <text evidence="4">The sequence shown here is derived from an EMBL/GenBank/DDBJ whole genome shotgun (WGS) entry which is preliminary data.</text>
</comment>
<dbReference type="GO" id="GO:0005524">
    <property type="term" value="F:ATP binding"/>
    <property type="evidence" value="ECO:0007669"/>
    <property type="project" value="UniProtKB-UniRule"/>
</dbReference>
<evidence type="ECO:0000256" key="1">
    <source>
        <dbReference type="PROSITE-ProRule" id="PRU10141"/>
    </source>
</evidence>
<dbReference type="GO" id="GO:0007165">
    <property type="term" value="P:signal transduction"/>
    <property type="evidence" value="ECO:0007669"/>
    <property type="project" value="TreeGrafter"/>
</dbReference>
<dbReference type="GO" id="GO:0004672">
    <property type="term" value="F:protein kinase activity"/>
    <property type="evidence" value="ECO:0007669"/>
    <property type="project" value="InterPro"/>
</dbReference>
<dbReference type="SMART" id="SM00220">
    <property type="entry name" value="S_TKc"/>
    <property type="match status" value="1"/>
</dbReference>
<sequence>MEDGSRMCLLPSPPSLPSSSGGGGAATSEWIRGGCIGRGSFGSVSLAHDRSSGRVFAVKSVKLGSIASPARFPGSSAVEALENEIRILRSLSSPYVVSYIGEETTVEPGAEVHRNLLMEFVPGGTVAGLAARCREKGGAMEETTVRSYARCVTRALEYLHGTGVVHGDIKGRNVLASTTPGEAKVADFGSARRIHGGGGDWEDTCVGVGSEAAAGMDHPRGTPLWMAPEVVRGEPTSPASDVWSLGCTVIEMVTGRAPWSECAHQDAGHLLLRIALGEALPEFPVHELSKSGRDFLDKCLRRDPAERWSCVQLLRHPFLAEAAEQSPRSAFEWANFGFDSEEDEEEKSSLVASIVADVPSANSGIDLNGRVKNLVSNTETSWEDTEGWEVIRLAHPTTPPCLAGDQAGEARQDGKTAGMTSAEQVTARRSRQPYARVYLFRAVPAPIIAGAAAGAGLAGAGGREVVAGVGRRAC</sequence>
<dbReference type="PANTHER" id="PTHR48011:SF7">
    <property type="entry name" value="F10K1.14 PROTEIN"/>
    <property type="match status" value="1"/>
</dbReference>
<dbReference type="PANTHER" id="PTHR48011">
    <property type="entry name" value="CCR4-NOT TRANSCRIPTIONAL COMPLEX SUBUNIT CAF120-RELATED"/>
    <property type="match status" value="1"/>
</dbReference>
<proteinExistence type="predicted"/>
<feature type="region of interest" description="Disordered" evidence="2">
    <location>
        <begin position="399"/>
        <end position="426"/>
    </location>
</feature>
<evidence type="ECO:0000313" key="5">
    <source>
        <dbReference type="Proteomes" id="UP000652761"/>
    </source>
</evidence>
<dbReference type="Pfam" id="PF00069">
    <property type="entry name" value="Pkinase"/>
    <property type="match status" value="1"/>
</dbReference>
<evidence type="ECO:0000256" key="2">
    <source>
        <dbReference type="SAM" id="MobiDB-lite"/>
    </source>
</evidence>
<keyword evidence="5" id="KW-1185">Reference proteome</keyword>
<protein>
    <recommendedName>
        <fullName evidence="3">Protein kinase domain-containing protein</fullName>
    </recommendedName>
</protein>
<keyword evidence="1" id="KW-0067">ATP-binding</keyword>
<dbReference type="Gene3D" id="3.30.200.20">
    <property type="entry name" value="Phosphorylase Kinase, domain 1"/>
    <property type="match status" value="1"/>
</dbReference>
<dbReference type="InterPro" id="IPR052751">
    <property type="entry name" value="Plant_MAPKKK"/>
</dbReference>
<feature type="region of interest" description="Disordered" evidence="2">
    <location>
        <begin position="1"/>
        <end position="25"/>
    </location>
</feature>
<accession>A0A843XTM2</accession>
<organism evidence="4 5">
    <name type="scientific">Colocasia esculenta</name>
    <name type="common">Wild taro</name>
    <name type="synonym">Arum esculentum</name>
    <dbReference type="NCBI Taxonomy" id="4460"/>
    <lineage>
        <taxon>Eukaryota</taxon>
        <taxon>Viridiplantae</taxon>
        <taxon>Streptophyta</taxon>
        <taxon>Embryophyta</taxon>
        <taxon>Tracheophyta</taxon>
        <taxon>Spermatophyta</taxon>
        <taxon>Magnoliopsida</taxon>
        <taxon>Liliopsida</taxon>
        <taxon>Araceae</taxon>
        <taxon>Aroideae</taxon>
        <taxon>Colocasieae</taxon>
        <taxon>Colocasia</taxon>
    </lineage>
</organism>
<dbReference type="OrthoDB" id="275301at2759"/>
<dbReference type="Proteomes" id="UP000652761">
    <property type="component" value="Unassembled WGS sequence"/>
</dbReference>
<keyword evidence="1" id="KW-0547">Nucleotide-binding</keyword>
<name>A0A843XTM2_COLES</name>
<dbReference type="InterPro" id="IPR011009">
    <property type="entry name" value="Kinase-like_dom_sf"/>
</dbReference>
<dbReference type="InterPro" id="IPR017441">
    <property type="entry name" value="Protein_kinase_ATP_BS"/>
</dbReference>